<name>A0A7M7H5W7_NASVI</name>
<dbReference type="EnsemblMetazoa" id="XM_008211695">
    <property type="protein sequence ID" value="XP_008209917"/>
    <property type="gene ID" value="LOC100678785"/>
</dbReference>
<dbReference type="GeneID" id="100678785"/>
<accession>A0A7M7H5W7</accession>
<dbReference type="RefSeq" id="XP_008209917.3">
    <property type="nucleotide sequence ID" value="XM_008211695.4"/>
</dbReference>
<dbReference type="InterPro" id="IPR011009">
    <property type="entry name" value="Kinase-like_dom_sf"/>
</dbReference>
<dbReference type="AlphaFoldDB" id="A0A7M7H5W7"/>
<dbReference type="InterPro" id="IPR004119">
    <property type="entry name" value="EcKL"/>
</dbReference>
<dbReference type="SUPFAM" id="SSF56112">
    <property type="entry name" value="Protein kinase-like (PK-like)"/>
    <property type="match status" value="1"/>
</dbReference>
<evidence type="ECO:0000313" key="2">
    <source>
        <dbReference type="EnsemblMetazoa" id="XP_008209917"/>
    </source>
</evidence>
<dbReference type="KEGG" id="nvi:100678785"/>
<dbReference type="Gene3D" id="3.90.1200.10">
    <property type="match status" value="1"/>
</dbReference>
<protein>
    <recommendedName>
        <fullName evidence="1">CHK kinase-like domain-containing protein</fullName>
    </recommendedName>
</protein>
<evidence type="ECO:0000313" key="3">
    <source>
        <dbReference type="Proteomes" id="UP000002358"/>
    </source>
</evidence>
<dbReference type="PANTHER" id="PTHR11012:SF48">
    <property type="entry name" value="CHK KINASE-LIKE DOMAIN-CONTAINING PROTEIN-RELATED"/>
    <property type="match status" value="1"/>
</dbReference>
<dbReference type="InParanoid" id="A0A7M7H5W7"/>
<evidence type="ECO:0000259" key="1">
    <source>
        <dbReference type="SMART" id="SM00587"/>
    </source>
</evidence>
<organism evidence="2 3">
    <name type="scientific">Nasonia vitripennis</name>
    <name type="common">Parasitic wasp</name>
    <dbReference type="NCBI Taxonomy" id="7425"/>
    <lineage>
        <taxon>Eukaryota</taxon>
        <taxon>Metazoa</taxon>
        <taxon>Ecdysozoa</taxon>
        <taxon>Arthropoda</taxon>
        <taxon>Hexapoda</taxon>
        <taxon>Insecta</taxon>
        <taxon>Pterygota</taxon>
        <taxon>Neoptera</taxon>
        <taxon>Endopterygota</taxon>
        <taxon>Hymenoptera</taxon>
        <taxon>Apocrita</taxon>
        <taxon>Proctotrupomorpha</taxon>
        <taxon>Chalcidoidea</taxon>
        <taxon>Pteromalidae</taxon>
        <taxon>Pteromalinae</taxon>
        <taxon>Nasonia</taxon>
    </lineage>
</organism>
<dbReference type="InterPro" id="IPR015897">
    <property type="entry name" value="CHK_kinase-like"/>
</dbReference>
<dbReference type="OrthoDB" id="6334212at2759"/>
<dbReference type="Proteomes" id="UP000002358">
    <property type="component" value="Chromosome 2"/>
</dbReference>
<sequence>TVPFDIEEQASFVQDCKAFYKETSFYKLIIPELLYGLKDKSWVAEYYLVKNDLLVFEDLKSRNFSIKSAHLNLSVLKSGLTALSKLHGSTLLAEKRLGKSFGQIYSEQLQESLFVRESKVYEWFSTSVNVFVAIAKQLKLDHTCIPKVYDRIFEFIKASKTRRNVICHGDCKSYNYLFDDSRPIPKCVIVDFQLVRYVPAIIDVLQLMYLTTRRKFRDDNEKLLLKHYHEVLCKFMRDHDEEMDVPKLTDVLQEYEETSAVGLIMSALYSPINLIDTTLCADLTQNSDGFAKVFFKERDHFVLDLMEKDAFYKDVLNEIVSEMVQKSKHFLK</sequence>
<keyword evidence="3" id="KW-1185">Reference proteome</keyword>
<dbReference type="Pfam" id="PF02958">
    <property type="entry name" value="EcKL"/>
    <property type="match status" value="1"/>
</dbReference>
<dbReference type="SMART" id="SM00587">
    <property type="entry name" value="CHK"/>
    <property type="match status" value="1"/>
</dbReference>
<dbReference type="PANTHER" id="PTHR11012">
    <property type="entry name" value="PROTEIN KINASE-LIKE DOMAIN-CONTAINING"/>
    <property type="match status" value="1"/>
</dbReference>
<feature type="domain" description="CHK kinase-like" evidence="1">
    <location>
        <begin position="54"/>
        <end position="238"/>
    </location>
</feature>
<proteinExistence type="predicted"/>
<reference evidence="2" key="1">
    <citation type="submission" date="2021-01" db="UniProtKB">
        <authorList>
            <consortium name="EnsemblMetazoa"/>
        </authorList>
    </citation>
    <scope>IDENTIFICATION</scope>
</reference>